<evidence type="ECO:0000256" key="1">
    <source>
        <dbReference type="SAM" id="MobiDB-lite"/>
    </source>
</evidence>
<dbReference type="Proteomes" id="UP000076874">
    <property type="component" value="Unassembled WGS sequence"/>
</dbReference>
<feature type="compositionally biased region" description="Polar residues" evidence="1">
    <location>
        <begin position="7"/>
        <end position="17"/>
    </location>
</feature>
<protein>
    <submittedName>
        <fullName evidence="2">Uncharacterized protein</fullName>
    </submittedName>
</protein>
<organism evidence="2 3">
    <name type="scientific">Niveomyces insectorum RCEF 264</name>
    <dbReference type="NCBI Taxonomy" id="1081102"/>
    <lineage>
        <taxon>Eukaryota</taxon>
        <taxon>Fungi</taxon>
        <taxon>Dikarya</taxon>
        <taxon>Ascomycota</taxon>
        <taxon>Pezizomycotina</taxon>
        <taxon>Sordariomycetes</taxon>
        <taxon>Hypocreomycetidae</taxon>
        <taxon>Hypocreales</taxon>
        <taxon>Cordycipitaceae</taxon>
        <taxon>Niveomyces</taxon>
    </lineage>
</organism>
<dbReference type="OrthoDB" id="2881954at2759"/>
<comment type="caution">
    <text evidence="2">The sequence shown here is derived from an EMBL/GenBank/DDBJ whole genome shotgun (WGS) entry which is preliminary data.</text>
</comment>
<feature type="region of interest" description="Disordered" evidence="1">
    <location>
        <begin position="1"/>
        <end position="26"/>
    </location>
</feature>
<gene>
    <name evidence="2" type="ORF">SPI_06973</name>
</gene>
<evidence type="ECO:0000313" key="3">
    <source>
        <dbReference type="Proteomes" id="UP000076874"/>
    </source>
</evidence>
<dbReference type="EMBL" id="AZHD01000013">
    <property type="protein sequence ID" value="OAA58088.1"/>
    <property type="molecule type" value="Genomic_DNA"/>
</dbReference>
<evidence type="ECO:0000313" key="2">
    <source>
        <dbReference type="EMBL" id="OAA58088.1"/>
    </source>
</evidence>
<name>A0A167QY42_9HYPO</name>
<accession>A0A167QY42</accession>
<reference evidence="2 3" key="1">
    <citation type="journal article" date="2016" name="Genome Biol. Evol.">
        <title>Divergent and convergent evolution of fungal pathogenicity.</title>
        <authorList>
            <person name="Shang Y."/>
            <person name="Xiao G."/>
            <person name="Zheng P."/>
            <person name="Cen K."/>
            <person name="Zhan S."/>
            <person name="Wang C."/>
        </authorList>
    </citation>
    <scope>NUCLEOTIDE SEQUENCE [LARGE SCALE GENOMIC DNA]</scope>
    <source>
        <strain evidence="2 3">RCEF 264</strain>
    </source>
</reference>
<dbReference type="AlphaFoldDB" id="A0A167QY42"/>
<proteinExistence type="predicted"/>
<sequence>MLDDPASATQGGSSNAIDNNNDNDNRRPLADAVLIVRRGNRVAYANEWGRLRTLDQRPLWTASPPRVGRALAVERQRWWRWRRQRHGPVEADAEAQQFAADVARLRAAHPERAAELDALAAEYAAVDDEEDDEDKEDEDTKEEYALPALYPLDPAALVANLRSHWGSTAGA</sequence>
<keyword evidence="3" id="KW-1185">Reference proteome</keyword>